<dbReference type="InterPro" id="IPR006151">
    <property type="entry name" value="Shikm_DH/Glu-tRNA_Rdtase"/>
</dbReference>
<dbReference type="EC" id="1.2.1.70" evidence="3 8"/>
<evidence type="ECO:0000256" key="2">
    <source>
        <dbReference type="ARBA" id="ARBA00005916"/>
    </source>
</evidence>
<name>A0ABV7WKP5_9MICO</name>
<evidence type="ECO:0000256" key="8">
    <source>
        <dbReference type="HAMAP-Rule" id="MF_00087"/>
    </source>
</evidence>
<feature type="site" description="Important for activity" evidence="8">
    <location>
        <position position="99"/>
    </location>
</feature>
<evidence type="ECO:0000313" key="14">
    <source>
        <dbReference type="Proteomes" id="UP001595685"/>
    </source>
</evidence>
<comment type="catalytic activity">
    <reaction evidence="7 8 9">
        <text>(S)-4-amino-5-oxopentanoate + tRNA(Glu) + NADP(+) = L-glutamyl-tRNA(Glu) + NADPH + H(+)</text>
        <dbReference type="Rhea" id="RHEA:12344"/>
        <dbReference type="Rhea" id="RHEA-COMP:9663"/>
        <dbReference type="Rhea" id="RHEA-COMP:9680"/>
        <dbReference type="ChEBI" id="CHEBI:15378"/>
        <dbReference type="ChEBI" id="CHEBI:57501"/>
        <dbReference type="ChEBI" id="CHEBI:57783"/>
        <dbReference type="ChEBI" id="CHEBI:58349"/>
        <dbReference type="ChEBI" id="CHEBI:78442"/>
        <dbReference type="ChEBI" id="CHEBI:78520"/>
        <dbReference type="EC" id="1.2.1.70"/>
    </reaction>
</comment>
<dbReference type="PROSITE" id="PS00747">
    <property type="entry name" value="GLUTR"/>
    <property type="match status" value="1"/>
</dbReference>
<feature type="binding site" evidence="8">
    <location>
        <position position="109"/>
    </location>
    <ligand>
        <name>substrate</name>
    </ligand>
</feature>
<evidence type="ECO:0000256" key="4">
    <source>
        <dbReference type="ARBA" id="ARBA00022857"/>
    </source>
</evidence>
<dbReference type="InterPro" id="IPR036343">
    <property type="entry name" value="GluRdtase_N_sf"/>
</dbReference>
<organism evidence="13 14">
    <name type="scientific">Aquipuribacter hungaricus</name>
    <dbReference type="NCBI Taxonomy" id="545624"/>
    <lineage>
        <taxon>Bacteria</taxon>
        <taxon>Bacillati</taxon>
        <taxon>Actinomycetota</taxon>
        <taxon>Actinomycetes</taxon>
        <taxon>Micrococcales</taxon>
        <taxon>Intrasporangiaceae</taxon>
        <taxon>Aquipuribacter</taxon>
    </lineage>
</organism>
<dbReference type="InterPro" id="IPR018214">
    <property type="entry name" value="GluRdtase_CS"/>
</dbReference>
<gene>
    <name evidence="8" type="primary">hemA</name>
    <name evidence="13" type="ORF">ACFOLH_12480</name>
</gene>
<evidence type="ECO:0000256" key="1">
    <source>
        <dbReference type="ARBA" id="ARBA00005059"/>
    </source>
</evidence>
<comment type="function">
    <text evidence="8">Catalyzes the NADPH-dependent reduction of glutamyl-tRNA(Glu) to glutamate 1-semialdehyde (GSA).</text>
</comment>
<evidence type="ECO:0000256" key="5">
    <source>
        <dbReference type="ARBA" id="ARBA00023002"/>
    </source>
</evidence>
<comment type="similarity">
    <text evidence="2 8 9">Belongs to the glutamyl-tRNA reductase family.</text>
</comment>
<keyword evidence="14" id="KW-1185">Reference proteome</keyword>
<evidence type="ECO:0000256" key="7">
    <source>
        <dbReference type="ARBA" id="ARBA00047464"/>
    </source>
</evidence>
<feature type="binding site" evidence="8">
    <location>
        <position position="120"/>
    </location>
    <ligand>
        <name>substrate</name>
    </ligand>
</feature>
<comment type="miscellaneous">
    <text evidence="8">During catalysis, the active site Cys acts as a nucleophile attacking the alpha-carbonyl group of tRNA-bound glutamate with the formation of a thioester intermediate between enzyme and glutamate, and the concomitant release of tRNA(Glu). The thioester intermediate is finally reduced by direct hydride transfer from NADPH, to form the product GSA.</text>
</comment>
<keyword evidence="5 8" id="KW-0560">Oxidoreductase</keyword>
<dbReference type="CDD" id="cd05213">
    <property type="entry name" value="NAD_bind_Glutamyl_tRNA_reduct"/>
    <property type="match status" value="1"/>
</dbReference>
<dbReference type="Gene3D" id="3.40.50.720">
    <property type="entry name" value="NAD(P)-binding Rossmann-like Domain"/>
    <property type="match status" value="1"/>
</dbReference>
<feature type="domain" description="Quinate/shikimate 5-dehydrogenase/glutamyl-tRNA reductase" evidence="11">
    <location>
        <begin position="172"/>
        <end position="303"/>
    </location>
</feature>
<dbReference type="RefSeq" id="WP_340295703.1">
    <property type="nucleotide sequence ID" value="NZ_JBBEOI010000284.1"/>
</dbReference>
<comment type="pathway">
    <text evidence="1 8 9">Porphyrin-containing compound metabolism; protoporphyrin-IX biosynthesis; 5-aminolevulinate from L-glutamyl-tRNA(Glu): step 1/2.</text>
</comment>
<dbReference type="SUPFAM" id="SSF69075">
    <property type="entry name" value="Glutamyl tRNA-reductase dimerization domain"/>
    <property type="match status" value="1"/>
</dbReference>
<keyword evidence="4 8" id="KW-0521">NADP</keyword>
<proteinExistence type="inferred from homology"/>
<dbReference type="InterPro" id="IPR000343">
    <property type="entry name" value="4pyrrol_synth_GluRdtase"/>
</dbReference>
<dbReference type="PANTHER" id="PTHR43013">
    <property type="entry name" value="GLUTAMYL-TRNA REDUCTASE"/>
    <property type="match status" value="1"/>
</dbReference>
<dbReference type="GO" id="GO:0008883">
    <property type="term" value="F:glutamyl-tRNA reductase activity"/>
    <property type="evidence" value="ECO:0007669"/>
    <property type="project" value="UniProtKB-EC"/>
</dbReference>
<feature type="active site" description="Nucleophile" evidence="8">
    <location>
        <position position="50"/>
    </location>
</feature>
<comment type="subunit">
    <text evidence="8">Homodimer.</text>
</comment>
<feature type="domain" description="Glutamyl-tRNA reductase N-terminal" evidence="12">
    <location>
        <begin position="6"/>
        <end position="156"/>
    </location>
</feature>
<dbReference type="InterPro" id="IPR015895">
    <property type="entry name" value="4pyrrol_synth_GluRdtase_N"/>
</dbReference>
<dbReference type="PANTHER" id="PTHR43013:SF1">
    <property type="entry name" value="GLUTAMYL-TRNA REDUCTASE"/>
    <property type="match status" value="1"/>
</dbReference>
<dbReference type="InterPro" id="IPR036453">
    <property type="entry name" value="GluRdtase_dimer_dom_sf"/>
</dbReference>
<dbReference type="NCBIfam" id="TIGR01035">
    <property type="entry name" value="hemA"/>
    <property type="match status" value="1"/>
</dbReference>
<dbReference type="SUPFAM" id="SSF69742">
    <property type="entry name" value="Glutamyl tRNA-reductase catalytic, N-terminal domain"/>
    <property type="match status" value="1"/>
</dbReference>
<dbReference type="EMBL" id="JBHRWW010000008">
    <property type="protein sequence ID" value="MFC3689161.1"/>
    <property type="molecule type" value="Genomic_DNA"/>
</dbReference>
<accession>A0ABV7WKP5</accession>
<evidence type="ECO:0000313" key="13">
    <source>
        <dbReference type="EMBL" id="MFC3689161.1"/>
    </source>
</evidence>
<reference evidence="14" key="1">
    <citation type="journal article" date="2019" name="Int. J. Syst. Evol. Microbiol.">
        <title>The Global Catalogue of Microorganisms (GCM) 10K type strain sequencing project: providing services to taxonomists for standard genome sequencing and annotation.</title>
        <authorList>
            <consortium name="The Broad Institute Genomics Platform"/>
            <consortium name="The Broad Institute Genome Sequencing Center for Infectious Disease"/>
            <person name="Wu L."/>
            <person name="Ma J."/>
        </authorList>
    </citation>
    <scope>NUCLEOTIDE SEQUENCE [LARGE SCALE GENOMIC DNA]</scope>
    <source>
        <strain evidence="14">NCAIM B.02333</strain>
    </source>
</reference>
<evidence type="ECO:0000256" key="9">
    <source>
        <dbReference type="RuleBase" id="RU000584"/>
    </source>
</evidence>
<dbReference type="Pfam" id="PF00745">
    <property type="entry name" value="GlutR_dimer"/>
    <property type="match status" value="1"/>
</dbReference>
<feature type="binding site" evidence="8">
    <location>
        <begin position="189"/>
        <end position="194"/>
    </location>
    <ligand>
        <name>NADP(+)</name>
        <dbReference type="ChEBI" id="CHEBI:58349"/>
    </ligand>
</feature>
<dbReference type="HAMAP" id="MF_00087">
    <property type="entry name" value="Glu_tRNA_reductase"/>
    <property type="match status" value="1"/>
</dbReference>
<feature type="domain" description="Tetrapyrrole biosynthesis glutamyl-tRNA reductase dimerisation" evidence="10">
    <location>
        <begin position="320"/>
        <end position="418"/>
    </location>
</feature>
<evidence type="ECO:0000259" key="11">
    <source>
        <dbReference type="Pfam" id="PF01488"/>
    </source>
</evidence>
<dbReference type="Proteomes" id="UP001595685">
    <property type="component" value="Unassembled WGS sequence"/>
</dbReference>
<comment type="domain">
    <text evidence="8">Possesses an unusual extended V-shaped dimeric structure with each monomer consisting of three distinct domains arranged along a curved 'spinal' alpha-helix. The N-terminal catalytic domain specifically recognizes the glutamate moiety of the substrate. The second domain is the NADPH-binding domain, and the third C-terminal domain is responsible for dimerization.</text>
</comment>
<evidence type="ECO:0000256" key="3">
    <source>
        <dbReference type="ARBA" id="ARBA00012970"/>
    </source>
</evidence>
<dbReference type="Pfam" id="PF05201">
    <property type="entry name" value="GlutR_N"/>
    <property type="match status" value="1"/>
</dbReference>
<dbReference type="InterPro" id="IPR015896">
    <property type="entry name" value="4pyrrol_synth_GluRdtase_dimer"/>
</dbReference>
<feature type="binding site" evidence="8">
    <location>
        <begin position="114"/>
        <end position="116"/>
    </location>
    <ligand>
        <name>substrate</name>
    </ligand>
</feature>
<keyword evidence="6 8" id="KW-0627">Porphyrin biosynthesis</keyword>
<dbReference type="Gene3D" id="3.30.460.30">
    <property type="entry name" value="Glutamyl-tRNA reductase, N-terminal domain"/>
    <property type="match status" value="1"/>
</dbReference>
<dbReference type="PIRSF" id="PIRSF000445">
    <property type="entry name" value="4pyrrol_synth_GluRdtase"/>
    <property type="match status" value="1"/>
</dbReference>
<dbReference type="Pfam" id="PF01488">
    <property type="entry name" value="Shikimate_DH"/>
    <property type="match status" value="1"/>
</dbReference>
<feature type="binding site" evidence="8">
    <location>
        <begin position="49"/>
        <end position="52"/>
    </location>
    <ligand>
        <name>substrate</name>
    </ligand>
</feature>
<evidence type="ECO:0000259" key="10">
    <source>
        <dbReference type="Pfam" id="PF00745"/>
    </source>
</evidence>
<dbReference type="SUPFAM" id="SSF51735">
    <property type="entry name" value="NAD(P)-binding Rossmann-fold domains"/>
    <property type="match status" value="1"/>
</dbReference>
<evidence type="ECO:0000256" key="6">
    <source>
        <dbReference type="ARBA" id="ARBA00023244"/>
    </source>
</evidence>
<dbReference type="NCBIfam" id="NF000744">
    <property type="entry name" value="PRK00045.1-3"/>
    <property type="match status" value="1"/>
</dbReference>
<protein>
    <recommendedName>
        <fullName evidence="3 8">Glutamyl-tRNA reductase</fullName>
        <shortName evidence="8">GluTR</shortName>
        <ecNumber evidence="3 8">1.2.1.70</ecNumber>
    </recommendedName>
</protein>
<comment type="caution">
    <text evidence="13">The sequence shown here is derived from an EMBL/GenBank/DDBJ whole genome shotgun (WGS) entry which is preliminary data.</text>
</comment>
<dbReference type="InterPro" id="IPR036291">
    <property type="entry name" value="NAD(P)-bd_dom_sf"/>
</dbReference>
<sequence>MTLLVVGASHRTCPLPQLERLSAAASDPVEIGRLVLAEPYVTEAMVVSTCNRVEVYVEADRFHPGVAAVSAALSTGTGIDVAELGEHMYAHYDGAAVEHLFQVVSGLDSMALGEAQILGQVRSAYTRARTAGQLGPAMAAVVDRALRVGRRARAETGLDRLGNRMVTEALDVAEQHVGPLSGARVAVVGAGGMAALVTATLARRGASGVTVVNRTESRATRLAASVDGQVAPLSALPDLLAGCDVVISCTGSVGHVVEAAHVEAAVAARGSRPLVLVDLALPRDVAPLPDDLRGVVVVDLETLGLRLAADADGTTEVTRARSVVAGEVRVWRSEVEAATVTPTVVALRSQADAVVSAELLRLRGRLGNLDPAVVAEVERTVRRVVDKVLHTPTVRVKELAGGPDGSMYAEALQTLFGLSVADSLDPVASFGDGGPGAMADGGRP</sequence>
<evidence type="ECO:0000259" key="12">
    <source>
        <dbReference type="Pfam" id="PF05201"/>
    </source>
</evidence>